<sequence length="85" mass="9430">MRRPHNGLRPLAPRRSLQLCAPPAITIVEPVTPPIPCPIIASEIPVCSFGYSSSLFAALDYNNLTRKSRTCCTCYLFWRPLGNQA</sequence>
<dbReference type="Proteomes" id="UP001303046">
    <property type="component" value="Unassembled WGS sequence"/>
</dbReference>
<dbReference type="EMBL" id="JAVFWL010000006">
    <property type="protein sequence ID" value="KAK6759279.1"/>
    <property type="molecule type" value="Genomic_DNA"/>
</dbReference>
<reference evidence="1 2" key="1">
    <citation type="submission" date="2023-08" db="EMBL/GenBank/DDBJ databases">
        <title>A Necator americanus chromosomal reference genome.</title>
        <authorList>
            <person name="Ilik V."/>
            <person name="Petrzelkova K.J."/>
            <person name="Pardy F."/>
            <person name="Fuh T."/>
            <person name="Niatou-Singa F.S."/>
            <person name="Gouil Q."/>
            <person name="Baker L."/>
            <person name="Ritchie M.E."/>
            <person name="Jex A.R."/>
            <person name="Gazzola D."/>
            <person name="Li H."/>
            <person name="Toshio Fujiwara R."/>
            <person name="Zhan B."/>
            <person name="Aroian R.V."/>
            <person name="Pafco B."/>
            <person name="Schwarz E.M."/>
        </authorList>
    </citation>
    <scope>NUCLEOTIDE SEQUENCE [LARGE SCALE GENOMIC DNA]</scope>
    <source>
        <strain evidence="1 2">Aroian</strain>
        <tissue evidence="1">Whole animal</tissue>
    </source>
</reference>
<accession>A0ABR1E9C8</accession>
<protein>
    <submittedName>
        <fullName evidence="1">Uncharacterized protein</fullName>
    </submittedName>
</protein>
<name>A0ABR1E9C8_NECAM</name>
<evidence type="ECO:0000313" key="1">
    <source>
        <dbReference type="EMBL" id="KAK6759279.1"/>
    </source>
</evidence>
<gene>
    <name evidence="1" type="primary">Necator_chrX.g21254</name>
    <name evidence="1" type="ORF">RB195_021093</name>
</gene>
<comment type="caution">
    <text evidence="1">The sequence shown here is derived from an EMBL/GenBank/DDBJ whole genome shotgun (WGS) entry which is preliminary data.</text>
</comment>
<proteinExistence type="predicted"/>
<organism evidence="1 2">
    <name type="scientific">Necator americanus</name>
    <name type="common">Human hookworm</name>
    <dbReference type="NCBI Taxonomy" id="51031"/>
    <lineage>
        <taxon>Eukaryota</taxon>
        <taxon>Metazoa</taxon>
        <taxon>Ecdysozoa</taxon>
        <taxon>Nematoda</taxon>
        <taxon>Chromadorea</taxon>
        <taxon>Rhabditida</taxon>
        <taxon>Rhabditina</taxon>
        <taxon>Rhabditomorpha</taxon>
        <taxon>Strongyloidea</taxon>
        <taxon>Ancylostomatidae</taxon>
        <taxon>Bunostominae</taxon>
        <taxon>Necator</taxon>
    </lineage>
</organism>
<evidence type="ECO:0000313" key="2">
    <source>
        <dbReference type="Proteomes" id="UP001303046"/>
    </source>
</evidence>
<keyword evidence="2" id="KW-1185">Reference proteome</keyword>